<reference evidence="2 3" key="1">
    <citation type="submission" date="2022-10" db="EMBL/GenBank/DDBJ databases">
        <title>The complete genomes of actinobacterial strains from the NBC collection.</title>
        <authorList>
            <person name="Joergensen T.S."/>
            <person name="Alvarez Arevalo M."/>
            <person name="Sterndorff E.B."/>
            <person name="Faurdal D."/>
            <person name="Vuksanovic O."/>
            <person name="Mourched A.-S."/>
            <person name="Charusanti P."/>
            <person name="Shaw S."/>
            <person name="Blin K."/>
            <person name="Weber T."/>
        </authorList>
    </citation>
    <scope>NUCLEOTIDE SEQUENCE [LARGE SCALE GENOMIC DNA]</scope>
    <source>
        <strain evidence="2 3">NBC_01247</strain>
    </source>
</reference>
<organism evidence="2 3">
    <name type="scientific">Kitasatospora herbaricolor</name>
    <dbReference type="NCBI Taxonomy" id="68217"/>
    <lineage>
        <taxon>Bacteria</taxon>
        <taxon>Bacillati</taxon>
        <taxon>Actinomycetota</taxon>
        <taxon>Actinomycetes</taxon>
        <taxon>Kitasatosporales</taxon>
        <taxon>Streptomycetaceae</taxon>
        <taxon>Kitasatospora</taxon>
    </lineage>
</organism>
<dbReference type="Proteomes" id="UP001432014">
    <property type="component" value="Chromosome"/>
</dbReference>
<gene>
    <name evidence="2" type="ORF">OG469_31440</name>
</gene>
<evidence type="ECO:0000313" key="2">
    <source>
        <dbReference type="EMBL" id="WUS59623.1"/>
    </source>
</evidence>
<protein>
    <submittedName>
        <fullName evidence="2">Uncharacterized protein</fullName>
    </submittedName>
</protein>
<accession>A0ABZ1WFS2</accession>
<sequence length="64" mass="6320">MERIPLICPRCGQPQRVVPGGADRVVRVVHSGTGREACGPDAAGSDADPGGAGASPDGRVGPEG</sequence>
<evidence type="ECO:0000256" key="1">
    <source>
        <dbReference type="SAM" id="MobiDB-lite"/>
    </source>
</evidence>
<dbReference type="EMBL" id="CP108482">
    <property type="protein sequence ID" value="WUS59623.1"/>
    <property type="molecule type" value="Genomic_DNA"/>
</dbReference>
<evidence type="ECO:0000313" key="3">
    <source>
        <dbReference type="Proteomes" id="UP001432014"/>
    </source>
</evidence>
<keyword evidence="3" id="KW-1185">Reference proteome</keyword>
<name>A0ABZ1WFS2_9ACTN</name>
<dbReference type="RefSeq" id="WP_329494271.1">
    <property type="nucleotide sequence ID" value="NZ_CP108460.1"/>
</dbReference>
<feature type="compositionally biased region" description="Low complexity" evidence="1">
    <location>
        <begin position="39"/>
        <end position="58"/>
    </location>
</feature>
<feature type="region of interest" description="Disordered" evidence="1">
    <location>
        <begin position="33"/>
        <end position="64"/>
    </location>
</feature>
<proteinExistence type="predicted"/>